<reference evidence="4" key="1">
    <citation type="submission" date="2017-02" db="EMBL/GenBank/DDBJ databases">
        <title>Natronthermophilus aegyptiacus gen. nov.,sp. nov., an aerobic, extremely halophilic alkalithermophilic archaeon isolated from the athalassohaline Wadi An Natrun, Egypt.</title>
        <authorList>
            <person name="Zhao B."/>
        </authorList>
    </citation>
    <scope>NUCLEOTIDE SEQUENCE [LARGE SCALE GENOMIC DNA]</scope>
    <source>
        <strain evidence="4">JW/NM-HA 15</strain>
    </source>
</reference>
<feature type="domain" description="Transcription regulator TrmB N-terminal" evidence="1">
    <location>
        <begin position="9"/>
        <end position="75"/>
    </location>
</feature>
<feature type="domain" description="DUF7436" evidence="2">
    <location>
        <begin position="121"/>
        <end position="260"/>
    </location>
</feature>
<evidence type="ECO:0000259" key="1">
    <source>
        <dbReference type="Pfam" id="PF01978"/>
    </source>
</evidence>
<dbReference type="InterPro" id="IPR055859">
    <property type="entry name" value="DUF7436"/>
</dbReference>
<dbReference type="Gene3D" id="3.30.870.10">
    <property type="entry name" value="Endonuclease Chain A"/>
    <property type="match status" value="1"/>
</dbReference>
<dbReference type="PANTHER" id="PTHR34293">
    <property type="entry name" value="HTH-TYPE TRANSCRIPTIONAL REGULATOR TRMBL2"/>
    <property type="match status" value="1"/>
</dbReference>
<dbReference type="Pfam" id="PF24217">
    <property type="entry name" value="DUF7436"/>
    <property type="match status" value="1"/>
</dbReference>
<dbReference type="PANTHER" id="PTHR34293:SF1">
    <property type="entry name" value="HTH-TYPE TRANSCRIPTIONAL REGULATOR TRMBL2"/>
    <property type="match status" value="1"/>
</dbReference>
<dbReference type="RefSeq" id="WP_086888857.1">
    <property type="nucleotide sequence ID" value="NZ_CP019893.1"/>
</dbReference>
<gene>
    <name evidence="3" type="ORF">B1756_12590</name>
</gene>
<dbReference type="InterPro" id="IPR036390">
    <property type="entry name" value="WH_DNA-bd_sf"/>
</dbReference>
<dbReference type="InterPro" id="IPR002831">
    <property type="entry name" value="Tscrpt_reg_TrmB_N"/>
</dbReference>
<accession>A0A2Z2HUM2</accession>
<evidence type="ECO:0000259" key="2">
    <source>
        <dbReference type="Pfam" id="PF24217"/>
    </source>
</evidence>
<organism evidence="3 4">
    <name type="scientific">Natrarchaeobaculum aegyptiacum</name>
    <dbReference type="NCBI Taxonomy" id="745377"/>
    <lineage>
        <taxon>Archaea</taxon>
        <taxon>Methanobacteriati</taxon>
        <taxon>Methanobacteriota</taxon>
        <taxon>Stenosarchaea group</taxon>
        <taxon>Halobacteria</taxon>
        <taxon>Halobacteriales</taxon>
        <taxon>Natrialbaceae</taxon>
        <taxon>Natrarchaeobaculum</taxon>
    </lineage>
</organism>
<dbReference type="KEGG" id="naj:B1756_12590"/>
<evidence type="ECO:0000313" key="3">
    <source>
        <dbReference type="EMBL" id="ARS90483.1"/>
    </source>
</evidence>
<keyword evidence="4" id="KW-1185">Reference proteome</keyword>
<dbReference type="InterPro" id="IPR051797">
    <property type="entry name" value="TrmB-like"/>
</dbReference>
<dbReference type="GeneID" id="32894929"/>
<dbReference type="OrthoDB" id="202962at2157"/>
<dbReference type="InterPro" id="IPR036388">
    <property type="entry name" value="WH-like_DNA-bd_sf"/>
</dbReference>
<dbReference type="EMBL" id="CP019893">
    <property type="protein sequence ID" value="ARS90483.1"/>
    <property type="molecule type" value="Genomic_DNA"/>
</dbReference>
<protein>
    <submittedName>
        <fullName evidence="3">TrmB family transcriptional regulator</fullName>
    </submittedName>
</protein>
<name>A0A2Z2HUM2_9EURY</name>
<proteinExistence type="predicted"/>
<dbReference type="Pfam" id="PF01978">
    <property type="entry name" value="TrmB"/>
    <property type="match status" value="1"/>
</dbReference>
<dbReference type="SUPFAM" id="SSF56024">
    <property type="entry name" value="Phospholipase D/nuclease"/>
    <property type="match status" value="1"/>
</dbReference>
<dbReference type="SUPFAM" id="SSF46785">
    <property type="entry name" value="Winged helix' DNA-binding domain"/>
    <property type="match status" value="1"/>
</dbReference>
<dbReference type="Proteomes" id="UP000250088">
    <property type="component" value="Chromosome"/>
</dbReference>
<evidence type="ECO:0000313" key="4">
    <source>
        <dbReference type="Proteomes" id="UP000250088"/>
    </source>
</evidence>
<dbReference type="AlphaFoldDB" id="A0A2Z2HUM2"/>
<dbReference type="Gene3D" id="1.10.10.10">
    <property type="entry name" value="Winged helix-like DNA-binding domain superfamily/Winged helix DNA-binding domain"/>
    <property type="match status" value="1"/>
</dbReference>
<sequence>MDDDSAELLAELGLSNYEARAYVTLAEHGAMTADDLAAESGVPRGRVYDVLNGLVDRALVRADDGRPRTYTHVEPTAAVDRLLERRVDELEQRRTSYEHVADRAETTLSALAPDHDGGEGFATSALGDEAARDLLDERFAAADASVRVVVQSLDVGPELRSAAVARIEQLLERGVEVRLLATDFANATETLERLVDDGLEVRVAERVPPQRFILFDDQEVCLEVVNPAADDELLAVVDFRDVDLAASLGRSFDDLWERAAAWNPGGD</sequence>